<name>A0ABV9P7B2_9FLAO</name>
<dbReference type="PROSITE" id="PS51257">
    <property type="entry name" value="PROKAR_LIPOPROTEIN"/>
    <property type="match status" value="1"/>
</dbReference>
<sequence>MEIRLIKIVLITFILTSCSTNNLDKFDYNNGDNPWINAYKDNAFYNCFMEGHQNDTILRNLIRKRDLQNPYEAIDVEDLIHAAELGRNIAKNIPIAKLGCEECKNNEKYITSNCLHYYKSFELDSIAKKAFKDFKKREKEKYKIYRKKNLN</sequence>
<keyword evidence="2" id="KW-1185">Reference proteome</keyword>
<evidence type="ECO:0000313" key="2">
    <source>
        <dbReference type="Proteomes" id="UP001595885"/>
    </source>
</evidence>
<dbReference type="Proteomes" id="UP001595885">
    <property type="component" value="Unassembled WGS sequence"/>
</dbReference>
<comment type="caution">
    <text evidence="1">The sequence shown here is derived from an EMBL/GenBank/DDBJ whole genome shotgun (WGS) entry which is preliminary data.</text>
</comment>
<proteinExistence type="predicted"/>
<dbReference type="RefSeq" id="WP_379740373.1">
    <property type="nucleotide sequence ID" value="NZ_JBHSGW010000021.1"/>
</dbReference>
<reference evidence="2" key="1">
    <citation type="journal article" date="2019" name="Int. J. Syst. Evol. Microbiol.">
        <title>The Global Catalogue of Microorganisms (GCM) 10K type strain sequencing project: providing services to taxonomists for standard genome sequencing and annotation.</title>
        <authorList>
            <consortium name="The Broad Institute Genomics Platform"/>
            <consortium name="The Broad Institute Genome Sequencing Center for Infectious Disease"/>
            <person name="Wu L."/>
            <person name="Ma J."/>
        </authorList>
    </citation>
    <scope>NUCLEOTIDE SEQUENCE [LARGE SCALE GENOMIC DNA]</scope>
    <source>
        <strain evidence="2">CCUG 50349</strain>
    </source>
</reference>
<evidence type="ECO:0008006" key="3">
    <source>
        <dbReference type="Google" id="ProtNLM"/>
    </source>
</evidence>
<dbReference type="EMBL" id="JBHSGW010000021">
    <property type="protein sequence ID" value="MFC4739957.1"/>
    <property type="molecule type" value="Genomic_DNA"/>
</dbReference>
<accession>A0ABV9P7B2</accession>
<gene>
    <name evidence="1" type="ORF">ACFO3U_08115</name>
</gene>
<organism evidence="1 2">
    <name type="scientific">Flavobacterium ponti</name>
    <dbReference type="NCBI Taxonomy" id="665133"/>
    <lineage>
        <taxon>Bacteria</taxon>
        <taxon>Pseudomonadati</taxon>
        <taxon>Bacteroidota</taxon>
        <taxon>Flavobacteriia</taxon>
        <taxon>Flavobacteriales</taxon>
        <taxon>Flavobacteriaceae</taxon>
        <taxon>Flavobacterium</taxon>
    </lineage>
</organism>
<evidence type="ECO:0000313" key="1">
    <source>
        <dbReference type="EMBL" id="MFC4739957.1"/>
    </source>
</evidence>
<protein>
    <recommendedName>
        <fullName evidence="3">Lipoprotein</fullName>
    </recommendedName>
</protein>